<feature type="transmembrane region" description="Helical" evidence="1">
    <location>
        <begin position="35"/>
        <end position="54"/>
    </location>
</feature>
<dbReference type="Proteomes" id="UP000184074">
    <property type="component" value="Unassembled WGS sequence"/>
</dbReference>
<organism evidence="2 3">
    <name type="scientific">Cognatiyoonia sediminum</name>
    <dbReference type="NCBI Taxonomy" id="1508389"/>
    <lineage>
        <taxon>Bacteria</taxon>
        <taxon>Pseudomonadati</taxon>
        <taxon>Pseudomonadota</taxon>
        <taxon>Alphaproteobacteria</taxon>
        <taxon>Rhodobacterales</taxon>
        <taxon>Paracoccaceae</taxon>
        <taxon>Cognatiyoonia</taxon>
    </lineage>
</organism>
<dbReference type="Pfam" id="PF03729">
    <property type="entry name" value="DUF308"/>
    <property type="match status" value="1"/>
</dbReference>
<dbReference type="RefSeq" id="WP_072898322.1">
    <property type="nucleotide sequence ID" value="NZ_FQXB01000001.1"/>
</dbReference>
<evidence type="ECO:0000313" key="2">
    <source>
        <dbReference type="EMBL" id="SHG58016.1"/>
    </source>
</evidence>
<dbReference type="OrthoDB" id="5678253at2"/>
<evidence type="ECO:0000313" key="3">
    <source>
        <dbReference type="Proteomes" id="UP000184074"/>
    </source>
</evidence>
<gene>
    <name evidence="2" type="ORF">SAMN05444003_0005</name>
</gene>
<dbReference type="PANTHER" id="PTHR34989">
    <property type="entry name" value="PROTEIN HDED"/>
    <property type="match status" value="1"/>
</dbReference>
<feature type="transmembrane region" description="Helical" evidence="1">
    <location>
        <begin position="61"/>
        <end position="79"/>
    </location>
</feature>
<dbReference type="GO" id="GO:0005886">
    <property type="term" value="C:plasma membrane"/>
    <property type="evidence" value="ECO:0007669"/>
    <property type="project" value="TreeGrafter"/>
</dbReference>
<dbReference type="AlphaFoldDB" id="A0A1M5KZ46"/>
<keyword evidence="3" id="KW-1185">Reference proteome</keyword>
<name>A0A1M5KZ46_9RHOB</name>
<dbReference type="EMBL" id="FQXB01000001">
    <property type="protein sequence ID" value="SHG58016.1"/>
    <property type="molecule type" value="Genomic_DNA"/>
</dbReference>
<dbReference type="STRING" id="1508389.SAMN05444003_0005"/>
<sequence length="172" mass="18405">MKPSIVWPAIGVLMIVFGIIALLNPFRATIAVELMLGWMFLIAAVIQVVAIFKVDTWGQRIWALLLVVVNVFVGISLLSNPLAGVLALTFVIGILFGASGLVKFFMSFGMRGTPMFWPMLLSGIISVILAFMILANYPASAVSLLGILLSVELISSGVAMMFLGRGEDEAAA</sequence>
<keyword evidence="1" id="KW-0812">Transmembrane</keyword>
<evidence type="ECO:0000256" key="1">
    <source>
        <dbReference type="SAM" id="Phobius"/>
    </source>
</evidence>
<dbReference type="InterPro" id="IPR052712">
    <property type="entry name" value="Acid_resist_chaperone_HdeD"/>
</dbReference>
<dbReference type="PANTHER" id="PTHR34989:SF1">
    <property type="entry name" value="PROTEIN HDED"/>
    <property type="match status" value="1"/>
</dbReference>
<reference evidence="2 3" key="1">
    <citation type="submission" date="2016-11" db="EMBL/GenBank/DDBJ databases">
        <authorList>
            <person name="Jaros S."/>
            <person name="Januszkiewicz K."/>
            <person name="Wedrychowicz H."/>
        </authorList>
    </citation>
    <scope>NUCLEOTIDE SEQUENCE [LARGE SCALE GENOMIC DNA]</scope>
    <source>
        <strain evidence="2 3">DSM 28715</strain>
    </source>
</reference>
<feature type="transmembrane region" description="Helical" evidence="1">
    <location>
        <begin position="116"/>
        <end position="135"/>
    </location>
</feature>
<keyword evidence="1" id="KW-1133">Transmembrane helix</keyword>
<feature type="transmembrane region" description="Helical" evidence="1">
    <location>
        <begin position="141"/>
        <end position="163"/>
    </location>
</feature>
<proteinExistence type="predicted"/>
<protein>
    <submittedName>
        <fullName evidence="2">Uncharacterized membrane protein HdeD, DUF308 family</fullName>
    </submittedName>
</protein>
<dbReference type="InterPro" id="IPR005325">
    <property type="entry name" value="DUF308_memb"/>
</dbReference>
<feature type="transmembrane region" description="Helical" evidence="1">
    <location>
        <begin position="85"/>
        <end position="104"/>
    </location>
</feature>
<accession>A0A1M5KZ46</accession>
<feature type="transmembrane region" description="Helical" evidence="1">
    <location>
        <begin position="5"/>
        <end position="23"/>
    </location>
</feature>
<keyword evidence="1" id="KW-0472">Membrane</keyword>